<sequence>MPRNLEHIILSGYVSTESYTSPDTGRNQVNPIDRNRGAHGNSLRAQLGMAVRSFRDDSNTDFVYLEFISEKNCLLAFDSFEDGRAGDHRFVSSKLEKVVIDGHEYEQYRACVFLNTKGISKFLNKIEVYLNPDKDTPKGNPKNAPLLNNISNIQQATLVSFWQEDEIEFPHLDEEIWWEVWLRREDTQNDAREDDDVMNMLTDNVIVVAERRLLFPEHIVRLVRCTARELSTTILYTDKLAELRKPKEAADFFTGLNSDDANDWIEDLKNRTINRTTDNSVIICIMDTGVNRGHPLLQDFLPDGNMDSVNPEWGNADTDSLGHGTPMAGTALYGDLTDLLQDTSNIEIFHRLESIKLIHPNNPHQPELYGAVTEEAVARAIILNSENKRILTMAVTATDGRDKGKPSSWSSSVDKIAFGESGTSNGKFLFCISSGNTIIFNPNEYPQRNFEESIHDPAQAFNVLTIGSFTQKTIIDQAQFIGATPLVPTGGMSPSNSTSLMWENSWALKPELVMEGGNYGVHNDGLIDPDSLRVLSVGKNFRTEPLHSFGDTSGATALASRYAAMLTSQYPTLWPETIKGLLVHSADWTNEMLGNRKIQELNNAEQRDLLRTFGYGVPDFQKAVRSANNSLTLIAQETLSPYILDKGTVKTNEMHLHDLPWPSEVLTGLFDSEVTLTATLCYFIEPNPGNKQYSKSYYYQSYGLRFKMIDSGESVGHFRERVNREARLEDQGGSYSGESWILGNKVRDKGSIHKDIWKGTAADLATRNVIAIFPVNGWWRTRKKLMRYNNQVRYSLILSIESPDDTVDLYNPILNQIDILI</sequence>
<dbReference type="RefSeq" id="WP_107013270.1">
    <property type="nucleotide sequence ID" value="NZ_CP028136.1"/>
</dbReference>
<protein>
    <recommendedName>
        <fullName evidence="5">Peptidase S8/S53 domain-containing protein</fullName>
    </recommendedName>
</protein>
<keyword evidence="3" id="KW-0720">Serine protease</keyword>
<reference evidence="7" key="1">
    <citation type="submission" date="2018-03" db="EMBL/GenBank/DDBJ databases">
        <title>Gramella fulva sp. nov., isolated from a dry surface of tidal flat.</title>
        <authorList>
            <person name="Hwang S.H."/>
            <person name="Hwang W.M."/>
            <person name="Kang K."/>
            <person name="Ahn T.-Y."/>
        </authorList>
    </citation>
    <scope>NUCLEOTIDE SEQUENCE [LARGE SCALE GENOMIC DNA]</scope>
    <source>
        <strain evidence="7">SH35</strain>
    </source>
</reference>
<dbReference type="KEGG" id="grs:C7S20_15180"/>
<dbReference type="Pfam" id="PF00082">
    <property type="entry name" value="Peptidase_S8"/>
    <property type="match status" value="1"/>
</dbReference>
<accession>A0A2R3Z872</accession>
<evidence type="ECO:0000256" key="1">
    <source>
        <dbReference type="ARBA" id="ARBA00022670"/>
    </source>
</evidence>
<keyword evidence="1" id="KW-0645">Protease</keyword>
<name>A0A2R3Z872_9FLAO</name>
<dbReference type="PRINTS" id="PR00723">
    <property type="entry name" value="SUBTILISIN"/>
</dbReference>
<dbReference type="AlphaFoldDB" id="A0A2R3Z872"/>
<dbReference type="InterPro" id="IPR015500">
    <property type="entry name" value="Peptidase_S8_subtilisin-rel"/>
</dbReference>
<dbReference type="Gene3D" id="3.40.50.200">
    <property type="entry name" value="Peptidase S8/S53 domain"/>
    <property type="match status" value="1"/>
</dbReference>
<evidence type="ECO:0000259" key="5">
    <source>
        <dbReference type="Pfam" id="PF00082"/>
    </source>
</evidence>
<organism evidence="6 7">
    <name type="scientific">Christiangramia fulva</name>
    <dbReference type="NCBI Taxonomy" id="2126553"/>
    <lineage>
        <taxon>Bacteria</taxon>
        <taxon>Pseudomonadati</taxon>
        <taxon>Bacteroidota</taxon>
        <taxon>Flavobacteriia</taxon>
        <taxon>Flavobacteriales</taxon>
        <taxon>Flavobacteriaceae</taxon>
        <taxon>Christiangramia</taxon>
    </lineage>
</organism>
<evidence type="ECO:0000256" key="4">
    <source>
        <dbReference type="SAM" id="MobiDB-lite"/>
    </source>
</evidence>
<dbReference type="InterPro" id="IPR000209">
    <property type="entry name" value="Peptidase_S8/S53_dom"/>
</dbReference>
<dbReference type="InterPro" id="IPR036852">
    <property type="entry name" value="Peptidase_S8/S53_dom_sf"/>
</dbReference>
<gene>
    <name evidence="6" type="ORF">C7S20_15180</name>
</gene>
<dbReference type="InterPro" id="IPR034074">
    <property type="entry name" value="Y4bN_pept_dom"/>
</dbReference>
<feature type="compositionally biased region" description="Polar residues" evidence="4">
    <location>
        <begin position="19"/>
        <end position="30"/>
    </location>
</feature>
<dbReference type="GO" id="GO:0004252">
    <property type="term" value="F:serine-type endopeptidase activity"/>
    <property type="evidence" value="ECO:0007669"/>
    <property type="project" value="InterPro"/>
</dbReference>
<dbReference type="CDD" id="cd04847">
    <property type="entry name" value="Peptidases_S8_Subtilisin_like_2"/>
    <property type="match status" value="1"/>
</dbReference>
<dbReference type="OrthoDB" id="1100338at2"/>
<proteinExistence type="predicted"/>
<keyword evidence="7" id="KW-1185">Reference proteome</keyword>
<feature type="region of interest" description="Disordered" evidence="4">
    <location>
        <begin position="19"/>
        <end position="38"/>
    </location>
</feature>
<evidence type="ECO:0000256" key="2">
    <source>
        <dbReference type="ARBA" id="ARBA00022801"/>
    </source>
</evidence>
<dbReference type="Proteomes" id="UP000241507">
    <property type="component" value="Chromosome"/>
</dbReference>
<dbReference type="GO" id="GO:0006508">
    <property type="term" value="P:proteolysis"/>
    <property type="evidence" value="ECO:0007669"/>
    <property type="project" value="UniProtKB-KW"/>
</dbReference>
<evidence type="ECO:0000313" key="6">
    <source>
        <dbReference type="EMBL" id="AVR46497.1"/>
    </source>
</evidence>
<evidence type="ECO:0000256" key="3">
    <source>
        <dbReference type="ARBA" id="ARBA00022825"/>
    </source>
</evidence>
<dbReference type="EMBL" id="CP028136">
    <property type="protein sequence ID" value="AVR46497.1"/>
    <property type="molecule type" value="Genomic_DNA"/>
</dbReference>
<evidence type="ECO:0000313" key="7">
    <source>
        <dbReference type="Proteomes" id="UP000241507"/>
    </source>
</evidence>
<dbReference type="SUPFAM" id="SSF52743">
    <property type="entry name" value="Subtilisin-like"/>
    <property type="match status" value="1"/>
</dbReference>
<feature type="domain" description="Peptidase S8/S53" evidence="5">
    <location>
        <begin position="279"/>
        <end position="616"/>
    </location>
</feature>
<keyword evidence="2" id="KW-0378">Hydrolase</keyword>